<keyword evidence="1" id="KW-0472">Membrane</keyword>
<reference evidence="2 3" key="1">
    <citation type="submission" date="2019-04" db="EMBL/GenBank/DDBJ databases">
        <title>Saccharibacteria TM7 genomes.</title>
        <authorList>
            <person name="Bor B."/>
            <person name="He X."/>
            <person name="Chen T."/>
            <person name="Dewhirst F.E."/>
        </authorList>
    </citation>
    <scope>NUCLEOTIDE SEQUENCE [LARGE SCALE GENOMIC DNA]</scope>
    <source>
        <strain evidence="2 3">BB001</strain>
    </source>
</reference>
<dbReference type="RefSeq" id="WP_138079283.1">
    <property type="nucleotide sequence ID" value="NZ_CP040004.1"/>
</dbReference>
<protein>
    <submittedName>
        <fullName evidence="2">Uncharacterized protein</fullName>
    </submittedName>
</protein>
<name>A0A4P9A3K9_9BACT</name>
<keyword evidence="1" id="KW-1133">Transmembrane helix</keyword>
<feature type="transmembrane region" description="Helical" evidence="1">
    <location>
        <begin position="201"/>
        <end position="228"/>
    </location>
</feature>
<organism evidence="2 3">
    <name type="scientific">Candidatus Nanosynbacter featherlites</name>
    <dbReference type="NCBI Taxonomy" id="2572088"/>
    <lineage>
        <taxon>Bacteria</taxon>
        <taxon>Candidatus Saccharimonadota</taxon>
        <taxon>Candidatus Saccharimonadia</taxon>
        <taxon>Candidatus Nanosynbacterales</taxon>
        <taxon>Candidatus Nanosynbacteraceae</taxon>
        <taxon>Candidatus Nanosynbacter</taxon>
    </lineage>
</organism>
<accession>A0A4P9A3K9</accession>
<gene>
    <name evidence="2" type="ORF">FBF37_02795</name>
</gene>
<feature type="transmembrane region" description="Helical" evidence="1">
    <location>
        <begin position="294"/>
        <end position="315"/>
    </location>
</feature>
<evidence type="ECO:0000313" key="2">
    <source>
        <dbReference type="EMBL" id="QCT42382.1"/>
    </source>
</evidence>
<evidence type="ECO:0000256" key="1">
    <source>
        <dbReference type="SAM" id="Phobius"/>
    </source>
</evidence>
<feature type="transmembrane region" description="Helical" evidence="1">
    <location>
        <begin position="94"/>
        <end position="113"/>
    </location>
</feature>
<dbReference type="EMBL" id="CP040004">
    <property type="protein sequence ID" value="QCT42382.1"/>
    <property type="molecule type" value="Genomic_DNA"/>
</dbReference>
<feature type="transmembrane region" description="Helical" evidence="1">
    <location>
        <begin position="240"/>
        <end position="273"/>
    </location>
</feature>
<feature type="transmembrane region" description="Helical" evidence="1">
    <location>
        <begin position="159"/>
        <end position="180"/>
    </location>
</feature>
<dbReference type="KEGG" id="nft:FBF37_02795"/>
<keyword evidence="3" id="KW-1185">Reference proteome</keyword>
<sequence>MMNKQRTSVSKKKITANRSRANQKLASGYYLRCKNHCKKIWQQLKTRRAHFLKRRPHRSFRLTRRRDYVRSLHVPGYWSLTSQAVKMIWSNKRLFFGLALVYAVVVFVLAGLMDQETYKKIKALAEGTVEQGAVSDLFATFSIFGGVVYGQLTNQPNNALQQILGVLALIMVWLTTIWLLRAVSSGNSPNIRDGLYRAGAPLVAFIVLLFIVLCQILPAAGGVILYTTLQTADVLNQTPLLMIAAAITGLLGVLSLYWLTSTAFAMIIVTLPGTYPMRAVRMAGDIVVGRRIRILLRMLWLAIMLTLLWAVILIPTIKLDAFVTGWIDQTASFPLVPIMVLLVASFSVVFSATYTYLFYRKVVADDSAPA</sequence>
<dbReference type="Proteomes" id="UP000310639">
    <property type="component" value="Chromosome"/>
</dbReference>
<dbReference type="OrthoDB" id="9768744at2"/>
<evidence type="ECO:0000313" key="3">
    <source>
        <dbReference type="Proteomes" id="UP000310639"/>
    </source>
</evidence>
<proteinExistence type="predicted"/>
<feature type="transmembrane region" description="Helical" evidence="1">
    <location>
        <begin position="335"/>
        <end position="359"/>
    </location>
</feature>
<dbReference type="AlphaFoldDB" id="A0A4P9A3K9"/>
<keyword evidence="1" id="KW-0812">Transmembrane</keyword>